<reference evidence="3" key="1">
    <citation type="journal article" date="2019" name="Int. J. Syst. Evol. Microbiol.">
        <title>The Global Catalogue of Microorganisms (GCM) 10K type strain sequencing project: providing services to taxonomists for standard genome sequencing and annotation.</title>
        <authorList>
            <consortium name="The Broad Institute Genomics Platform"/>
            <consortium name="The Broad Institute Genome Sequencing Center for Infectious Disease"/>
            <person name="Wu L."/>
            <person name="Ma J."/>
        </authorList>
    </citation>
    <scope>NUCLEOTIDE SEQUENCE [LARGE SCALE GENOMIC DNA]</scope>
    <source>
        <strain evidence="3">KACC 13778</strain>
    </source>
</reference>
<name>A0ABW0N5R2_9ACTN</name>
<gene>
    <name evidence="2" type="ORF">ACFPKY_19365</name>
</gene>
<organism evidence="2 3">
    <name type="scientific">Nocardioides caricicola</name>
    <dbReference type="NCBI Taxonomy" id="634770"/>
    <lineage>
        <taxon>Bacteria</taxon>
        <taxon>Bacillati</taxon>
        <taxon>Actinomycetota</taxon>
        <taxon>Actinomycetes</taxon>
        <taxon>Propionibacteriales</taxon>
        <taxon>Nocardioidaceae</taxon>
        <taxon>Nocardioides</taxon>
    </lineage>
</organism>
<proteinExistence type="predicted"/>
<evidence type="ECO:0000259" key="1">
    <source>
        <dbReference type="Pfam" id="PF13845"/>
    </source>
</evidence>
<evidence type="ECO:0000313" key="2">
    <source>
        <dbReference type="EMBL" id="MFC5495280.1"/>
    </source>
</evidence>
<sequence>MQRKAGVLALVLALALAGCGEKTDDSEPEQTPTLGACRVLTPEDVAQPSNNTSVVECAEPHTAETFAIGELPATFDDADYDDPDLGAWAYKTCSRAFMSFLGADESLVMRTVVSWAWFRPSEKAWDDGARWYRCDVVGGGEQTKEYVELPETAKGLLTGRIGDQWMVCADGPTVSGSVKVPCTEPHEWRAVTTISIGDEKDTYPGDRLVEVTTRDYCSKSVWAWLNYPVDYDYGYTWFHEAEWDAGNRRSVCWAKTDL</sequence>
<accession>A0ABW0N5R2</accession>
<dbReference type="RefSeq" id="WP_345173434.1">
    <property type="nucleotide sequence ID" value="NZ_BAABFQ010000005.1"/>
</dbReference>
<protein>
    <submittedName>
        <fullName evidence="2">Septum formation family protein</fullName>
    </submittedName>
</protein>
<feature type="domain" description="Septum formation-related" evidence="1">
    <location>
        <begin position="115"/>
        <end position="252"/>
    </location>
</feature>
<dbReference type="InterPro" id="IPR026004">
    <property type="entry name" value="Septum_form"/>
</dbReference>
<comment type="caution">
    <text evidence="2">The sequence shown here is derived from an EMBL/GenBank/DDBJ whole genome shotgun (WGS) entry which is preliminary data.</text>
</comment>
<keyword evidence="3" id="KW-1185">Reference proteome</keyword>
<dbReference type="Proteomes" id="UP001595956">
    <property type="component" value="Unassembled WGS sequence"/>
</dbReference>
<dbReference type="PROSITE" id="PS51257">
    <property type="entry name" value="PROKAR_LIPOPROTEIN"/>
    <property type="match status" value="1"/>
</dbReference>
<dbReference type="EMBL" id="JBHSMD010000006">
    <property type="protein sequence ID" value="MFC5495280.1"/>
    <property type="molecule type" value="Genomic_DNA"/>
</dbReference>
<dbReference type="Pfam" id="PF13845">
    <property type="entry name" value="Septum_form"/>
    <property type="match status" value="1"/>
</dbReference>
<evidence type="ECO:0000313" key="3">
    <source>
        <dbReference type="Proteomes" id="UP001595956"/>
    </source>
</evidence>